<keyword evidence="3" id="KW-1185">Reference proteome</keyword>
<dbReference type="AlphaFoldDB" id="A0A8H3FX45"/>
<evidence type="ECO:0000256" key="1">
    <source>
        <dbReference type="SAM" id="MobiDB-lite"/>
    </source>
</evidence>
<evidence type="ECO:0000313" key="2">
    <source>
        <dbReference type="EMBL" id="CAF9932326.1"/>
    </source>
</evidence>
<proteinExistence type="predicted"/>
<comment type="caution">
    <text evidence="2">The sequence shown here is derived from an EMBL/GenBank/DDBJ whole genome shotgun (WGS) entry which is preliminary data.</text>
</comment>
<reference evidence="2" key="1">
    <citation type="submission" date="2021-03" db="EMBL/GenBank/DDBJ databases">
        <authorList>
            <person name="Tagirdzhanova G."/>
        </authorList>
    </citation>
    <scope>NUCLEOTIDE SEQUENCE</scope>
</reference>
<sequence length="128" mass="13380">MSFGRGGAGNRTSSRPLPPSELTVTTDTHSLHPNNPKNHGMPNYSTGRGGVGNMHGAGEERRMFSFDEELAKEGKVGAVPVYHVGRGGVGNAVDEMRRDSGESVGSKGSGASGMRGSLDWIRALGKKA</sequence>
<feature type="region of interest" description="Disordered" evidence="1">
    <location>
        <begin position="84"/>
        <end position="115"/>
    </location>
</feature>
<dbReference type="EMBL" id="CAJPDR010000325">
    <property type="protein sequence ID" value="CAF9932326.1"/>
    <property type="molecule type" value="Genomic_DNA"/>
</dbReference>
<dbReference type="PANTHER" id="PTHR34693:SF2">
    <property type="entry name" value="DUF3602 DOMAIN-CONTAINING PROTEIN"/>
    <property type="match status" value="1"/>
</dbReference>
<dbReference type="OrthoDB" id="5394413at2759"/>
<dbReference type="Pfam" id="PF12223">
    <property type="entry name" value="DUF3602"/>
    <property type="match status" value="1"/>
</dbReference>
<dbReference type="InterPro" id="IPR053203">
    <property type="entry name" value="Cisplatin_resist-associated"/>
</dbReference>
<organism evidence="2 3">
    <name type="scientific">Alectoria fallacina</name>
    <dbReference type="NCBI Taxonomy" id="1903189"/>
    <lineage>
        <taxon>Eukaryota</taxon>
        <taxon>Fungi</taxon>
        <taxon>Dikarya</taxon>
        <taxon>Ascomycota</taxon>
        <taxon>Pezizomycotina</taxon>
        <taxon>Lecanoromycetes</taxon>
        <taxon>OSLEUM clade</taxon>
        <taxon>Lecanoromycetidae</taxon>
        <taxon>Lecanorales</taxon>
        <taxon>Lecanorineae</taxon>
        <taxon>Parmeliaceae</taxon>
        <taxon>Alectoria</taxon>
    </lineage>
</organism>
<feature type="compositionally biased region" description="Polar residues" evidence="1">
    <location>
        <begin position="22"/>
        <end position="37"/>
    </location>
</feature>
<feature type="region of interest" description="Disordered" evidence="1">
    <location>
        <begin position="1"/>
        <end position="57"/>
    </location>
</feature>
<protein>
    <submittedName>
        <fullName evidence="2">Uncharacterized protein</fullName>
    </submittedName>
</protein>
<evidence type="ECO:0000313" key="3">
    <source>
        <dbReference type="Proteomes" id="UP000664203"/>
    </source>
</evidence>
<accession>A0A8H3FX45</accession>
<gene>
    <name evidence="2" type="ORF">ALECFALPRED_005269</name>
</gene>
<dbReference type="PANTHER" id="PTHR34693">
    <property type="entry name" value="PROTEIN PAR32"/>
    <property type="match status" value="1"/>
</dbReference>
<dbReference type="Proteomes" id="UP000664203">
    <property type="component" value="Unassembled WGS sequence"/>
</dbReference>
<name>A0A8H3FX45_9LECA</name>
<dbReference type="InterPro" id="IPR022024">
    <property type="entry name" value="DUF3602"/>
</dbReference>